<dbReference type="AlphaFoldDB" id="A0A0A0JVR2"/>
<dbReference type="InterPro" id="IPR036779">
    <property type="entry name" value="LysM_dom_sf"/>
</dbReference>
<keyword evidence="4" id="KW-1185">Reference proteome</keyword>
<dbReference type="STRING" id="1385519.N801_08625"/>
<dbReference type="OrthoDB" id="9815939at2"/>
<sequence>MPTPVAFSATGSGKTGNTATGGRPKLEHAYLQLHEPSPDGSLSKPGAQIAKIEFQFNPKELSLSKSAKWSRETGKGNKKSAPPQYQGPQPSKLTLEMFFDASDKQDDSVVKRVEQLFACCVPTPSSHTKKKGSPPWVLFRWGGLTGFLAYISSVTAKYTVFTSGGMPIRAICTVQLDELAGETPGQNPTSGSLVPRRVHVLVDGDTLPGIAYQEYGDASMWRAVAHANDIDDPLRLAAGRSILLPAGEELPSAG</sequence>
<dbReference type="Pfam" id="PF19266">
    <property type="entry name" value="CIS_tube"/>
    <property type="match status" value="1"/>
</dbReference>
<dbReference type="EMBL" id="AVPL01000020">
    <property type="protein sequence ID" value="KGN41283.1"/>
    <property type="molecule type" value="Genomic_DNA"/>
</dbReference>
<feature type="region of interest" description="Disordered" evidence="1">
    <location>
        <begin position="1"/>
        <end position="24"/>
    </location>
</feature>
<name>A0A0A0JVR2_9MICO</name>
<proteinExistence type="predicted"/>
<feature type="compositionally biased region" description="Polar residues" evidence="1">
    <location>
        <begin position="9"/>
        <end position="20"/>
    </location>
</feature>
<dbReference type="PROSITE" id="PS51782">
    <property type="entry name" value="LYSM"/>
    <property type="match status" value="1"/>
</dbReference>
<dbReference type="Proteomes" id="UP000030013">
    <property type="component" value="Unassembled WGS sequence"/>
</dbReference>
<dbReference type="Gene3D" id="3.10.350.10">
    <property type="entry name" value="LysM domain"/>
    <property type="match status" value="1"/>
</dbReference>
<comment type="caution">
    <text evidence="3">The sequence shown here is derived from an EMBL/GenBank/DDBJ whole genome shotgun (WGS) entry which is preliminary data.</text>
</comment>
<dbReference type="InterPro" id="IPR045361">
    <property type="entry name" value="CIS_tube_prot_N"/>
</dbReference>
<evidence type="ECO:0000313" key="3">
    <source>
        <dbReference type="EMBL" id="KGN41283.1"/>
    </source>
</evidence>
<gene>
    <name evidence="3" type="ORF">N801_08625</name>
</gene>
<dbReference type="RefSeq" id="WP_035936755.1">
    <property type="nucleotide sequence ID" value="NZ_AVPL01000020.1"/>
</dbReference>
<dbReference type="eggNOG" id="COG1652">
    <property type="taxonomic scope" value="Bacteria"/>
</dbReference>
<accession>A0A0A0JVR2</accession>
<feature type="region of interest" description="Disordered" evidence="1">
    <location>
        <begin position="65"/>
        <end position="89"/>
    </location>
</feature>
<evidence type="ECO:0000256" key="1">
    <source>
        <dbReference type="SAM" id="MobiDB-lite"/>
    </source>
</evidence>
<evidence type="ECO:0000259" key="2">
    <source>
        <dbReference type="PROSITE" id="PS51782"/>
    </source>
</evidence>
<feature type="domain" description="LysM" evidence="2">
    <location>
        <begin position="197"/>
        <end position="244"/>
    </location>
</feature>
<dbReference type="CDD" id="cd00118">
    <property type="entry name" value="LysM"/>
    <property type="match status" value="1"/>
</dbReference>
<dbReference type="InterPro" id="IPR018392">
    <property type="entry name" value="LysM"/>
</dbReference>
<protein>
    <submittedName>
        <fullName evidence="3">Peptidase M23B</fullName>
    </submittedName>
</protein>
<evidence type="ECO:0000313" key="4">
    <source>
        <dbReference type="Proteomes" id="UP000030013"/>
    </source>
</evidence>
<reference evidence="3 4" key="1">
    <citation type="submission" date="2013-08" db="EMBL/GenBank/DDBJ databases">
        <title>The genome sequence of Knoellia aerolata.</title>
        <authorList>
            <person name="Zhu W."/>
            <person name="Wang G."/>
        </authorList>
    </citation>
    <scope>NUCLEOTIDE SEQUENCE [LARGE SCALE GENOMIC DNA]</scope>
    <source>
        <strain evidence="3 4">DSM 18566</strain>
    </source>
</reference>
<organism evidence="3 4">
    <name type="scientific">Knoellia aerolata DSM 18566</name>
    <dbReference type="NCBI Taxonomy" id="1385519"/>
    <lineage>
        <taxon>Bacteria</taxon>
        <taxon>Bacillati</taxon>
        <taxon>Actinomycetota</taxon>
        <taxon>Actinomycetes</taxon>
        <taxon>Micrococcales</taxon>
        <taxon>Intrasporangiaceae</taxon>
        <taxon>Knoellia</taxon>
    </lineage>
</organism>